<evidence type="ECO:0000256" key="11">
    <source>
        <dbReference type="PROSITE-ProRule" id="PRU01360"/>
    </source>
</evidence>
<sequence length="646" mass="71242">MRQLLFYLCLLCVAVSHGEPATLDNVVVAAGSLEHSLPEKIAASGSELVIIDSDAIRLSGAQDAAKALQMLAPGLYAAPKNGAFDYVSVSLQGSRSGDILWLVDGVRINNRLYAGTSPLDTIPAAAIERIEILKGGQSLFYGTQAIAGAVNIVTHSVQPGAVSEVQLGLHSDAGRSHSGRLVGGNEQTRYLLFASNDQTEGFRAFKRQHQEPSASDTKRGYDVSVMGGKLVHQLSQHWRLSALYQQHNAELDYLRPTDNFLTQNQRTEDMAYIKLDGRIRDNISLYVKGYFHQWDTRYLRIYNDGAGLALKSNYDYWGYTDRGINLMAEVADVAGLDVRLGYDMQNFSGSDDVLKIASQQEQVQAVFLQLASRESLWSDAQFSLGGRYNKPAGEGDSWVGHASGTLNLASHVQLFAALGSSFRLPSAYELYASDDCCTQGNPDLAPEEGKNLNVGVRYQDAYRQIGLTLFTRQVNRLIGSASDDNGVKHFVNSGSSVLFRGVELDIAVDLTRHVSFTLNHVYSRAVAKGETQQINNIPLNNSKAGLAWKPQQGLQLMLNVNRVGSVSDEENNRRINYGNYTLVDLSVRHFLDVQQRQDITLSLENLTDQQYATSVATARRDADNSAYVYENLGTPWLAKLSYRMRF</sequence>
<organism evidence="15 16">
    <name type="scientific">Bacterioplanoides pacificum</name>
    <dbReference type="NCBI Taxonomy" id="1171596"/>
    <lineage>
        <taxon>Bacteria</taxon>
        <taxon>Pseudomonadati</taxon>
        <taxon>Pseudomonadota</taxon>
        <taxon>Gammaproteobacteria</taxon>
        <taxon>Oceanospirillales</taxon>
        <taxon>Oceanospirillaceae</taxon>
        <taxon>Bacterioplanoides</taxon>
    </lineage>
</organism>
<dbReference type="Gene3D" id="2.170.130.10">
    <property type="entry name" value="TonB-dependent receptor, plug domain"/>
    <property type="match status" value="1"/>
</dbReference>
<dbReference type="Pfam" id="PF00593">
    <property type="entry name" value="TonB_dep_Rec_b-barrel"/>
    <property type="match status" value="1"/>
</dbReference>
<dbReference type="InterPro" id="IPR037066">
    <property type="entry name" value="Plug_dom_sf"/>
</dbReference>
<dbReference type="CDD" id="cd01347">
    <property type="entry name" value="ligand_gated_channel"/>
    <property type="match status" value="1"/>
</dbReference>
<keyword evidence="5 11" id="KW-0812">Transmembrane</keyword>
<keyword evidence="8 11" id="KW-0472">Membrane</keyword>
<dbReference type="PANTHER" id="PTHR30069:SF29">
    <property type="entry name" value="HEMOGLOBIN AND HEMOGLOBIN-HAPTOGLOBIN-BINDING PROTEIN 1-RELATED"/>
    <property type="match status" value="1"/>
</dbReference>
<evidence type="ECO:0000313" key="16">
    <source>
        <dbReference type="Proteomes" id="UP001595722"/>
    </source>
</evidence>
<dbReference type="InterPro" id="IPR039426">
    <property type="entry name" value="TonB-dep_rcpt-like"/>
</dbReference>
<keyword evidence="7 12" id="KW-0798">TonB box</keyword>
<evidence type="ECO:0000256" key="8">
    <source>
        <dbReference type="ARBA" id="ARBA00023136"/>
    </source>
</evidence>
<evidence type="ECO:0000256" key="10">
    <source>
        <dbReference type="ARBA" id="ARBA00023237"/>
    </source>
</evidence>
<dbReference type="SUPFAM" id="SSF56935">
    <property type="entry name" value="Porins"/>
    <property type="match status" value="1"/>
</dbReference>
<proteinExistence type="inferred from homology"/>
<accession>A0ABV7VSG6</accession>
<gene>
    <name evidence="15" type="ORF">ACFOMG_06745</name>
</gene>
<keyword evidence="16" id="KW-1185">Reference proteome</keyword>
<evidence type="ECO:0000256" key="3">
    <source>
        <dbReference type="ARBA" id="ARBA00022448"/>
    </source>
</evidence>
<keyword evidence="10 11" id="KW-0998">Cell outer membrane</keyword>
<dbReference type="Proteomes" id="UP001595722">
    <property type="component" value="Unassembled WGS sequence"/>
</dbReference>
<comment type="subcellular location">
    <subcellularLocation>
        <location evidence="1 11">Cell outer membrane</location>
        <topology evidence="1 11">Multi-pass membrane protein</topology>
    </subcellularLocation>
</comment>
<evidence type="ECO:0000313" key="15">
    <source>
        <dbReference type="EMBL" id="MFC3679807.1"/>
    </source>
</evidence>
<evidence type="ECO:0000256" key="2">
    <source>
        <dbReference type="ARBA" id="ARBA00008143"/>
    </source>
</evidence>
<evidence type="ECO:0000256" key="9">
    <source>
        <dbReference type="ARBA" id="ARBA00023170"/>
    </source>
</evidence>
<protein>
    <submittedName>
        <fullName evidence="15">TonB-dependent receptor plug domain-containing protein</fullName>
    </submittedName>
</protein>
<comment type="similarity">
    <text evidence="2">Belongs to the TonB-dependent receptor family. Hemoglobin/haptoglobin binding protein subfamily.</text>
</comment>
<keyword evidence="4 11" id="KW-1134">Transmembrane beta strand</keyword>
<reference evidence="16" key="1">
    <citation type="journal article" date="2019" name="Int. J. Syst. Evol. Microbiol.">
        <title>The Global Catalogue of Microorganisms (GCM) 10K type strain sequencing project: providing services to taxonomists for standard genome sequencing and annotation.</title>
        <authorList>
            <consortium name="The Broad Institute Genomics Platform"/>
            <consortium name="The Broad Institute Genome Sequencing Center for Infectious Disease"/>
            <person name="Wu L."/>
            <person name="Ma J."/>
        </authorList>
    </citation>
    <scope>NUCLEOTIDE SEQUENCE [LARGE SCALE GENOMIC DNA]</scope>
    <source>
        <strain evidence="16">KCTC 42424</strain>
    </source>
</reference>
<evidence type="ECO:0000256" key="5">
    <source>
        <dbReference type="ARBA" id="ARBA00022692"/>
    </source>
</evidence>
<keyword evidence="6" id="KW-0732">Signal</keyword>
<evidence type="ECO:0000259" key="13">
    <source>
        <dbReference type="Pfam" id="PF00593"/>
    </source>
</evidence>
<evidence type="ECO:0000256" key="7">
    <source>
        <dbReference type="ARBA" id="ARBA00023077"/>
    </source>
</evidence>
<dbReference type="Gene3D" id="2.40.170.20">
    <property type="entry name" value="TonB-dependent receptor, beta-barrel domain"/>
    <property type="match status" value="1"/>
</dbReference>
<name>A0ABV7VSG6_9GAMM</name>
<dbReference type="PANTHER" id="PTHR30069">
    <property type="entry name" value="TONB-DEPENDENT OUTER MEMBRANE RECEPTOR"/>
    <property type="match status" value="1"/>
</dbReference>
<evidence type="ECO:0000256" key="4">
    <source>
        <dbReference type="ARBA" id="ARBA00022452"/>
    </source>
</evidence>
<dbReference type="PROSITE" id="PS52016">
    <property type="entry name" value="TONB_DEPENDENT_REC_3"/>
    <property type="match status" value="1"/>
</dbReference>
<keyword evidence="3 11" id="KW-0813">Transport</keyword>
<dbReference type="InterPro" id="IPR036942">
    <property type="entry name" value="Beta-barrel_TonB_sf"/>
</dbReference>
<comment type="caution">
    <text evidence="15">The sequence shown here is derived from an EMBL/GenBank/DDBJ whole genome shotgun (WGS) entry which is preliminary data.</text>
</comment>
<evidence type="ECO:0000256" key="1">
    <source>
        <dbReference type="ARBA" id="ARBA00004571"/>
    </source>
</evidence>
<keyword evidence="9 15" id="KW-0675">Receptor</keyword>
<feature type="domain" description="TonB-dependent receptor plug" evidence="14">
    <location>
        <begin position="49"/>
        <end position="149"/>
    </location>
</feature>
<evidence type="ECO:0000259" key="14">
    <source>
        <dbReference type="Pfam" id="PF07715"/>
    </source>
</evidence>
<dbReference type="Pfam" id="PF07715">
    <property type="entry name" value="Plug"/>
    <property type="match status" value="1"/>
</dbReference>
<evidence type="ECO:0000256" key="6">
    <source>
        <dbReference type="ARBA" id="ARBA00022729"/>
    </source>
</evidence>
<feature type="domain" description="TonB-dependent receptor-like beta-barrel" evidence="13">
    <location>
        <begin position="244"/>
        <end position="606"/>
    </location>
</feature>
<dbReference type="EMBL" id="JBHRYB010000005">
    <property type="protein sequence ID" value="MFC3679807.1"/>
    <property type="molecule type" value="Genomic_DNA"/>
</dbReference>
<evidence type="ECO:0000256" key="12">
    <source>
        <dbReference type="RuleBase" id="RU003357"/>
    </source>
</evidence>
<dbReference type="InterPro" id="IPR000531">
    <property type="entry name" value="Beta-barrel_TonB"/>
</dbReference>
<dbReference type="InterPro" id="IPR012910">
    <property type="entry name" value="Plug_dom"/>
</dbReference>
<dbReference type="RefSeq" id="WP_376865590.1">
    <property type="nucleotide sequence ID" value="NZ_JBHRYB010000005.1"/>
</dbReference>